<evidence type="ECO:0000256" key="1">
    <source>
        <dbReference type="SAM" id="MobiDB-lite"/>
    </source>
</evidence>
<evidence type="ECO:0000313" key="2">
    <source>
        <dbReference type="EMBL" id="RPA81253.1"/>
    </source>
</evidence>
<reference evidence="2 3" key="1">
    <citation type="journal article" date="2018" name="Nat. Ecol. Evol.">
        <title>Pezizomycetes genomes reveal the molecular basis of ectomycorrhizal truffle lifestyle.</title>
        <authorList>
            <person name="Murat C."/>
            <person name="Payen T."/>
            <person name="Noel B."/>
            <person name="Kuo A."/>
            <person name="Morin E."/>
            <person name="Chen J."/>
            <person name="Kohler A."/>
            <person name="Krizsan K."/>
            <person name="Balestrini R."/>
            <person name="Da Silva C."/>
            <person name="Montanini B."/>
            <person name="Hainaut M."/>
            <person name="Levati E."/>
            <person name="Barry K.W."/>
            <person name="Belfiori B."/>
            <person name="Cichocki N."/>
            <person name="Clum A."/>
            <person name="Dockter R.B."/>
            <person name="Fauchery L."/>
            <person name="Guy J."/>
            <person name="Iotti M."/>
            <person name="Le Tacon F."/>
            <person name="Lindquist E.A."/>
            <person name="Lipzen A."/>
            <person name="Malagnac F."/>
            <person name="Mello A."/>
            <person name="Molinier V."/>
            <person name="Miyauchi S."/>
            <person name="Poulain J."/>
            <person name="Riccioni C."/>
            <person name="Rubini A."/>
            <person name="Sitrit Y."/>
            <person name="Splivallo R."/>
            <person name="Traeger S."/>
            <person name="Wang M."/>
            <person name="Zifcakova L."/>
            <person name="Wipf D."/>
            <person name="Zambonelli A."/>
            <person name="Paolocci F."/>
            <person name="Nowrousian M."/>
            <person name="Ottonello S."/>
            <person name="Baldrian P."/>
            <person name="Spatafora J.W."/>
            <person name="Henrissat B."/>
            <person name="Nagy L.G."/>
            <person name="Aury J.M."/>
            <person name="Wincker P."/>
            <person name="Grigoriev I.V."/>
            <person name="Bonfante P."/>
            <person name="Martin F.M."/>
        </authorList>
    </citation>
    <scope>NUCLEOTIDE SEQUENCE [LARGE SCALE GENOMIC DNA]</scope>
    <source>
        <strain evidence="2 3">RN42</strain>
    </source>
</reference>
<accession>A0A3N4I589</accession>
<evidence type="ECO:0000313" key="3">
    <source>
        <dbReference type="Proteomes" id="UP000275078"/>
    </source>
</evidence>
<feature type="region of interest" description="Disordered" evidence="1">
    <location>
        <begin position="85"/>
        <end position="168"/>
    </location>
</feature>
<dbReference type="Proteomes" id="UP000275078">
    <property type="component" value="Unassembled WGS sequence"/>
</dbReference>
<sequence length="168" mass="18688">MDGEKGLLVHPVQKYVEGKHGTCGVGVYDPAGFTHCVIKQDVVDAFKRIVDGCADPFYGVVEGWTDIRHAPGGGRRIVKVYKLKEEEESHGESAEKEHHDEKKEEKHEKHGDKEGKHGHHADKNSESTRGNQHGHGEKGDKMHHGHGEKGKKVYGHGENGDHKHYGQN</sequence>
<feature type="compositionally biased region" description="Basic and acidic residues" evidence="1">
    <location>
        <begin position="134"/>
        <end position="151"/>
    </location>
</feature>
<dbReference type="EMBL" id="ML119681">
    <property type="protein sequence ID" value="RPA81253.1"/>
    <property type="molecule type" value="Genomic_DNA"/>
</dbReference>
<name>A0A3N4I589_ASCIM</name>
<feature type="compositionally biased region" description="Basic and acidic residues" evidence="1">
    <location>
        <begin position="158"/>
        <end position="168"/>
    </location>
</feature>
<dbReference type="AlphaFoldDB" id="A0A3N4I589"/>
<proteinExistence type="predicted"/>
<organism evidence="2 3">
    <name type="scientific">Ascobolus immersus RN42</name>
    <dbReference type="NCBI Taxonomy" id="1160509"/>
    <lineage>
        <taxon>Eukaryota</taxon>
        <taxon>Fungi</taxon>
        <taxon>Dikarya</taxon>
        <taxon>Ascomycota</taxon>
        <taxon>Pezizomycotina</taxon>
        <taxon>Pezizomycetes</taxon>
        <taxon>Pezizales</taxon>
        <taxon>Ascobolaceae</taxon>
        <taxon>Ascobolus</taxon>
    </lineage>
</organism>
<feature type="compositionally biased region" description="Basic and acidic residues" evidence="1">
    <location>
        <begin position="85"/>
        <end position="126"/>
    </location>
</feature>
<protein>
    <submittedName>
        <fullName evidence="2">Uncharacterized protein</fullName>
    </submittedName>
</protein>
<gene>
    <name evidence="2" type="ORF">BJ508DRAFT_326634</name>
</gene>
<keyword evidence="3" id="KW-1185">Reference proteome</keyword>